<keyword evidence="1" id="KW-0732">Signal</keyword>
<feature type="signal peptide" evidence="1">
    <location>
        <begin position="1"/>
        <end position="25"/>
    </location>
</feature>
<sequence>MLSLYRKYKLHLINILVLSSHAGLAVTESRCRKQTLKRRATVHSPASQEGAAVCSRCVVGNSGPARPQGEQ</sequence>
<name>A0A2M4D777_ANODA</name>
<accession>A0A2M4D777</accession>
<dbReference type="EMBL" id="GGFL01009235">
    <property type="protein sequence ID" value="MBW73413.1"/>
    <property type="molecule type" value="Transcribed_RNA"/>
</dbReference>
<dbReference type="AlphaFoldDB" id="A0A2M4D777"/>
<feature type="chain" id="PRO_5014753353" evidence="1">
    <location>
        <begin position="26"/>
        <end position="71"/>
    </location>
</feature>
<proteinExistence type="predicted"/>
<organism evidence="2">
    <name type="scientific">Anopheles darlingi</name>
    <name type="common">Mosquito</name>
    <dbReference type="NCBI Taxonomy" id="43151"/>
    <lineage>
        <taxon>Eukaryota</taxon>
        <taxon>Metazoa</taxon>
        <taxon>Ecdysozoa</taxon>
        <taxon>Arthropoda</taxon>
        <taxon>Hexapoda</taxon>
        <taxon>Insecta</taxon>
        <taxon>Pterygota</taxon>
        <taxon>Neoptera</taxon>
        <taxon>Endopterygota</taxon>
        <taxon>Diptera</taxon>
        <taxon>Nematocera</taxon>
        <taxon>Culicoidea</taxon>
        <taxon>Culicidae</taxon>
        <taxon>Anophelinae</taxon>
        <taxon>Anopheles</taxon>
    </lineage>
</organism>
<evidence type="ECO:0000313" key="2">
    <source>
        <dbReference type="EMBL" id="MBW73413.1"/>
    </source>
</evidence>
<protein>
    <submittedName>
        <fullName evidence="2">Putative secreted protein</fullName>
    </submittedName>
</protein>
<evidence type="ECO:0000256" key="1">
    <source>
        <dbReference type="SAM" id="SignalP"/>
    </source>
</evidence>
<reference evidence="2" key="1">
    <citation type="submission" date="2018-01" db="EMBL/GenBank/DDBJ databases">
        <title>An insight into the sialome of Amazonian anophelines.</title>
        <authorList>
            <person name="Ribeiro J.M."/>
            <person name="Scarpassa V."/>
            <person name="Calvo E."/>
        </authorList>
    </citation>
    <scope>NUCLEOTIDE SEQUENCE</scope>
</reference>